<name>A0ABS4TXR8_9PSEU</name>
<organism evidence="2 3">
    <name type="scientific">Kibdelosporangium banguiense</name>
    <dbReference type="NCBI Taxonomy" id="1365924"/>
    <lineage>
        <taxon>Bacteria</taxon>
        <taxon>Bacillati</taxon>
        <taxon>Actinomycetota</taxon>
        <taxon>Actinomycetes</taxon>
        <taxon>Pseudonocardiales</taxon>
        <taxon>Pseudonocardiaceae</taxon>
        <taxon>Kibdelosporangium</taxon>
    </lineage>
</organism>
<proteinExistence type="predicted"/>
<gene>
    <name evidence="2" type="ORF">JOF56_009575</name>
</gene>
<keyword evidence="3" id="KW-1185">Reference proteome</keyword>
<evidence type="ECO:0000313" key="2">
    <source>
        <dbReference type="EMBL" id="MBP2329190.1"/>
    </source>
</evidence>
<keyword evidence="2" id="KW-0238">DNA-binding</keyword>
<protein>
    <submittedName>
        <fullName evidence="2">DNA-binding protein YbaB</fullName>
    </submittedName>
</protein>
<dbReference type="InterPro" id="IPR004401">
    <property type="entry name" value="YbaB/EbfC"/>
</dbReference>
<dbReference type="Proteomes" id="UP001519332">
    <property type="component" value="Unassembled WGS sequence"/>
</dbReference>
<dbReference type="EMBL" id="JAGINW010000001">
    <property type="protein sequence ID" value="MBP2329190.1"/>
    <property type="molecule type" value="Genomic_DNA"/>
</dbReference>
<evidence type="ECO:0000313" key="3">
    <source>
        <dbReference type="Proteomes" id="UP001519332"/>
    </source>
</evidence>
<feature type="region of interest" description="Disordered" evidence="1">
    <location>
        <begin position="103"/>
        <end position="148"/>
    </location>
</feature>
<evidence type="ECO:0000256" key="1">
    <source>
        <dbReference type="SAM" id="MobiDB-lite"/>
    </source>
</evidence>
<dbReference type="Pfam" id="PF02575">
    <property type="entry name" value="YbaB_DNA_bd"/>
    <property type="match status" value="1"/>
</dbReference>
<accession>A0ABS4TXR8</accession>
<dbReference type="GO" id="GO:0003677">
    <property type="term" value="F:DNA binding"/>
    <property type="evidence" value="ECO:0007669"/>
    <property type="project" value="UniProtKB-KW"/>
</dbReference>
<sequence>MSGGILDPDAARERVASWKGRIDKLAADTQAMSDRLQQVRVTASDPGGLAEVTVDSTGALVGLRLTERIQRTAPDAVAQAVMSLLQQARGQVARQSQEVIAETMGPDSAAGRAIAEQVGRHLRGTPPEADDSHDDGGDFDTQSYLRKR</sequence>
<comment type="caution">
    <text evidence="2">The sequence shown here is derived from an EMBL/GenBank/DDBJ whole genome shotgun (WGS) entry which is preliminary data.</text>
</comment>
<dbReference type="Gene3D" id="3.30.1310.10">
    <property type="entry name" value="Nucleoid-associated protein YbaB-like domain"/>
    <property type="match status" value="1"/>
</dbReference>
<dbReference type="SUPFAM" id="SSF82607">
    <property type="entry name" value="YbaB-like"/>
    <property type="match status" value="1"/>
</dbReference>
<dbReference type="RefSeq" id="WP_209646031.1">
    <property type="nucleotide sequence ID" value="NZ_JAGINW010000001.1"/>
</dbReference>
<reference evidence="2 3" key="1">
    <citation type="submission" date="2021-03" db="EMBL/GenBank/DDBJ databases">
        <title>Sequencing the genomes of 1000 actinobacteria strains.</title>
        <authorList>
            <person name="Klenk H.-P."/>
        </authorList>
    </citation>
    <scope>NUCLEOTIDE SEQUENCE [LARGE SCALE GENOMIC DNA]</scope>
    <source>
        <strain evidence="2 3">DSM 46670</strain>
    </source>
</reference>
<dbReference type="InterPro" id="IPR036894">
    <property type="entry name" value="YbaB-like_sf"/>
</dbReference>